<feature type="transmembrane region" description="Helical" evidence="1">
    <location>
        <begin position="136"/>
        <end position="156"/>
    </location>
</feature>
<organism evidence="2 3">
    <name type="scientific">Arthrobacter caoxuetaonis</name>
    <dbReference type="NCBI Taxonomy" id="2886935"/>
    <lineage>
        <taxon>Bacteria</taxon>
        <taxon>Bacillati</taxon>
        <taxon>Actinomycetota</taxon>
        <taxon>Actinomycetes</taxon>
        <taxon>Micrococcales</taxon>
        <taxon>Micrococcaceae</taxon>
        <taxon>Arthrobacter</taxon>
    </lineage>
</organism>
<dbReference type="AlphaFoldDB" id="A0A9X1MBN3"/>
<keyword evidence="3" id="KW-1185">Reference proteome</keyword>
<keyword evidence="1" id="KW-0472">Membrane</keyword>
<feature type="transmembrane region" description="Helical" evidence="1">
    <location>
        <begin position="168"/>
        <end position="183"/>
    </location>
</feature>
<reference evidence="2" key="1">
    <citation type="submission" date="2021-10" db="EMBL/GenBank/DDBJ databases">
        <title>Novel species in genus Arthrobacter.</title>
        <authorList>
            <person name="Liu Y."/>
        </authorList>
    </citation>
    <scope>NUCLEOTIDE SEQUENCE</scope>
    <source>
        <strain evidence="2">Zg-Y453</strain>
    </source>
</reference>
<feature type="transmembrane region" description="Helical" evidence="1">
    <location>
        <begin position="42"/>
        <end position="61"/>
    </location>
</feature>
<evidence type="ECO:0000313" key="3">
    <source>
        <dbReference type="Proteomes" id="UP001139158"/>
    </source>
</evidence>
<feature type="transmembrane region" description="Helical" evidence="1">
    <location>
        <begin position="189"/>
        <end position="207"/>
    </location>
</feature>
<keyword evidence="1" id="KW-0812">Transmembrane</keyword>
<feature type="transmembrane region" description="Helical" evidence="1">
    <location>
        <begin position="73"/>
        <end position="93"/>
    </location>
</feature>
<comment type="caution">
    <text evidence="2">The sequence shown here is derived from an EMBL/GenBank/DDBJ whole genome shotgun (WGS) entry which is preliminary data.</text>
</comment>
<dbReference type="Proteomes" id="UP001139158">
    <property type="component" value="Unassembled WGS sequence"/>
</dbReference>
<proteinExistence type="predicted"/>
<evidence type="ECO:0000313" key="2">
    <source>
        <dbReference type="EMBL" id="MCC3296295.1"/>
    </source>
</evidence>
<evidence type="ECO:0000256" key="1">
    <source>
        <dbReference type="SAM" id="Phobius"/>
    </source>
</evidence>
<protein>
    <submittedName>
        <fullName evidence="2">Uncharacterized protein</fullName>
    </submittedName>
</protein>
<sequence length="222" mass="23533">MNPLPGNTSSTQAEKPLDLQAALAAVQDAEQSARRNLAGNTALVYLLWGLTWTIGYGSLWGTQQGWLPWEPTSALTVLAVALAAATVTTVVIFTRSSRGIRGQSAFQGRMYGAAWALGFTVVGALSALIGRAVDDFWLRGLLINSIAVLVVGLLYIAGGAAFNDRAQSYLGIWLLVVTTAALISGPEYFLAVFLFLGATGMLAGAVVEHLRTRRRRSGPSHA</sequence>
<accession>A0A9X1MBN3</accession>
<dbReference type="EMBL" id="JAJFZV010000001">
    <property type="protein sequence ID" value="MCC3296295.1"/>
    <property type="molecule type" value="Genomic_DNA"/>
</dbReference>
<dbReference type="RefSeq" id="WP_227894038.1">
    <property type="nucleotide sequence ID" value="NZ_CP099466.1"/>
</dbReference>
<keyword evidence="1" id="KW-1133">Transmembrane helix</keyword>
<name>A0A9X1MBN3_9MICC</name>
<feature type="transmembrane region" description="Helical" evidence="1">
    <location>
        <begin position="113"/>
        <end position="130"/>
    </location>
</feature>
<gene>
    <name evidence="2" type="ORF">LJ757_00565</name>
</gene>